<evidence type="ECO:0000313" key="4">
    <source>
        <dbReference type="Proteomes" id="UP000578819"/>
    </source>
</evidence>
<name>A0A7W7SNX2_9ACTN</name>
<protein>
    <submittedName>
        <fullName evidence="3">Uncharacterized protein</fullName>
    </submittedName>
</protein>
<sequence length="266" mass="26405">MTEEAQPSPADDRDSRPPEAPEHSQPDYHVPTYGLPTDPARVPTTEMAPERSTVPEPGGPNPAGPAAENVALPSVGPGQHPSLPGSHPAGGYLPSVAGDPPAGGLGPVPGGGGSEVGAGRPGPSWVPPPPREAWHAPRRVETVPGTPFGTVHLEVPPMVSGLAIGALVAGIASVLVSFLVVCFGLAGAAEGWGAWAAGAFALLGVLSGGAAIVLGLLGLRQIRRVASPSAIRFRGRGLAIAGLSCGGTGLGVTVLAFLLALLLQAA</sequence>
<keyword evidence="2" id="KW-1133">Transmembrane helix</keyword>
<reference evidence="3 4" key="1">
    <citation type="submission" date="2020-08" db="EMBL/GenBank/DDBJ databases">
        <title>Sequencing the genomes of 1000 actinobacteria strains.</title>
        <authorList>
            <person name="Klenk H.-P."/>
        </authorList>
    </citation>
    <scope>NUCLEOTIDE SEQUENCE [LARGE SCALE GENOMIC DNA]</scope>
    <source>
        <strain evidence="3 4">DSM 45886</strain>
    </source>
</reference>
<keyword evidence="2" id="KW-0472">Membrane</keyword>
<evidence type="ECO:0000256" key="1">
    <source>
        <dbReference type="SAM" id="MobiDB-lite"/>
    </source>
</evidence>
<dbReference type="AlphaFoldDB" id="A0A7W7SNX2"/>
<dbReference type="Proteomes" id="UP000578819">
    <property type="component" value="Unassembled WGS sequence"/>
</dbReference>
<dbReference type="RefSeq" id="WP_312882007.1">
    <property type="nucleotide sequence ID" value="NZ_JACHJW010000001.1"/>
</dbReference>
<feature type="region of interest" description="Disordered" evidence="1">
    <location>
        <begin position="1"/>
        <end position="122"/>
    </location>
</feature>
<dbReference type="EMBL" id="JACHJW010000001">
    <property type="protein sequence ID" value="MBB4958255.1"/>
    <property type="molecule type" value="Genomic_DNA"/>
</dbReference>
<accession>A0A7W7SNX2</accession>
<feature type="compositionally biased region" description="Basic and acidic residues" evidence="1">
    <location>
        <begin position="10"/>
        <end position="26"/>
    </location>
</feature>
<feature type="transmembrane region" description="Helical" evidence="2">
    <location>
        <begin position="238"/>
        <end position="263"/>
    </location>
</feature>
<proteinExistence type="predicted"/>
<keyword evidence="2" id="KW-0812">Transmembrane</keyword>
<gene>
    <name evidence="3" type="ORF">FHR38_001988</name>
</gene>
<feature type="compositionally biased region" description="Gly residues" evidence="1">
    <location>
        <begin position="101"/>
        <end position="120"/>
    </location>
</feature>
<feature type="transmembrane region" description="Helical" evidence="2">
    <location>
        <begin position="192"/>
        <end position="217"/>
    </location>
</feature>
<evidence type="ECO:0000313" key="3">
    <source>
        <dbReference type="EMBL" id="MBB4958255.1"/>
    </source>
</evidence>
<feature type="transmembrane region" description="Helical" evidence="2">
    <location>
        <begin position="162"/>
        <end position="186"/>
    </location>
</feature>
<keyword evidence="4" id="KW-1185">Reference proteome</keyword>
<comment type="caution">
    <text evidence="3">The sequence shown here is derived from an EMBL/GenBank/DDBJ whole genome shotgun (WGS) entry which is preliminary data.</text>
</comment>
<organism evidence="3 4">
    <name type="scientific">Micromonospora polyrhachis</name>
    <dbReference type="NCBI Taxonomy" id="1282883"/>
    <lineage>
        <taxon>Bacteria</taxon>
        <taxon>Bacillati</taxon>
        <taxon>Actinomycetota</taxon>
        <taxon>Actinomycetes</taxon>
        <taxon>Micromonosporales</taxon>
        <taxon>Micromonosporaceae</taxon>
        <taxon>Micromonospora</taxon>
    </lineage>
</organism>
<evidence type="ECO:0000256" key="2">
    <source>
        <dbReference type="SAM" id="Phobius"/>
    </source>
</evidence>